<protein>
    <recommendedName>
        <fullName evidence="3">NADP-binding protein</fullName>
    </recommendedName>
</protein>
<keyword evidence="2" id="KW-1185">Reference proteome</keyword>
<accession>A0A244CNJ4</accession>
<name>A0A244CNJ4_PSEDV</name>
<evidence type="ECO:0000313" key="2">
    <source>
        <dbReference type="Proteomes" id="UP000194841"/>
    </source>
</evidence>
<dbReference type="GO" id="GO:0005737">
    <property type="term" value="C:cytoplasm"/>
    <property type="evidence" value="ECO:0007669"/>
    <property type="project" value="TreeGrafter"/>
</dbReference>
<evidence type="ECO:0008006" key="3">
    <source>
        <dbReference type="Google" id="ProtNLM"/>
    </source>
</evidence>
<comment type="caution">
    <text evidence="1">The sequence shown here is derived from an EMBL/GenBank/DDBJ whole genome shotgun (WGS) entry which is preliminary data.</text>
</comment>
<dbReference type="EMBL" id="MWPV01000004">
    <property type="protein sequence ID" value="OUL57201.1"/>
    <property type="molecule type" value="Genomic_DNA"/>
</dbReference>
<dbReference type="InterPro" id="IPR036291">
    <property type="entry name" value="NAD(P)-bd_dom_sf"/>
</dbReference>
<proteinExistence type="predicted"/>
<dbReference type="PANTHER" id="PTHR48079:SF6">
    <property type="entry name" value="NAD(P)-BINDING DOMAIN-CONTAINING PROTEIN-RELATED"/>
    <property type="match status" value="1"/>
</dbReference>
<evidence type="ECO:0000313" key="1">
    <source>
        <dbReference type="EMBL" id="OUL57201.1"/>
    </source>
</evidence>
<dbReference type="OrthoDB" id="751203at2"/>
<dbReference type="InterPro" id="IPR051783">
    <property type="entry name" value="NAD(P)-dependent_oxidoreduct"/>
</dbReference>
<reference evidence="1 2" key="1">
    <citation type="submission" date="2017-02" db="EMBL/GenBank/DDBJ databases">
        <title>Pseudoalteromonas ulvae TC14 Genome.</title>
        <authorList>
            <person name="Molmeret M."/>
        </authorList>
    </citation>
    <scope>NUCLEOTIDE SEQUENCE [LARGE SCALE GENOMIC DNA]</scope>
    <source>
        <strain evidence="1">TC14</strain>
    </source>
</reference>
<dbReference type="AlphaFoldDB" id="A0A244CNJ4"/>
<sequence length="267" mass="29722">MKKDEKSVVILGTGWLGQHLRADFISKKYQVEATVRDPIKAAEQGLNYFNVTPDGLCDHNITLQNAVWICCIPPSFRTADRHYFTVLESALDLAASLNMKGFLLCSSTGVYSSTSTVMTEYLPIDIESQKQQWLLEAEARVLESEQNKVVRLAGLIGPKRHPGRFVAGKVLSSSANERVNMIHQLDASAAIVHLVEKWELSQSIYNLVTPDHPTKQAFYADACAQLASAPPRFESTDIIERIIDGKAIEALGFTYRYQTLKDALTDC</sequence>
<dbReference type="Gene3D" id="3.40.50.720">
    <property type="entry name" value="NAD(P)-binding Rossmann-like Domain"/>
    <property type="match status" value="1"/>
</dbReference>
<dbReference type="GO" id="GO:0004029">
    <property type="term" value="F:aldehyde dehydrogenase (NAD+) activity"/>
    <property type="evidence" value="ECO:0007669"/>
    <property type="project" value="TreeGrafter"/>
</dbReference>
<gene>
    <name evidence="1" type="ORF">B1199_13575</name>
</gene>
<dbReference type="Proteomes" id="UP000194841">
    <property type="component" value="Unassembled WGS sequence"/>
</dbReference>
<dbReference type="PANTHER" id="PTHR48079">
    <property type="entry name" value="PROTEIN YEEZ"/>
    <property type="match status" value="1"/>
</dbReference>
<dbReference type="RefSeq" id="WP_086744661.1">
    <property type="nucleotide sequence ID" value="NZ_MWPV01000004.1"/>
</dbReference>
<dbReference type="SUPFAM" id="SSF51735">
    <property type="entry name" value="NAD(P)-binding Rossmann-fold domains"/>
    <property type="match status" value="1"/>
</dbReference>
<organism evidence="1 2">
    <name type="scientific">Pseudoalteromonas ulvae</name>
    <dbReference type="NCBI Taxonomy" id="107327"/>
    <lineage>
        <taxon>Bacteria</taxon>
        <taxon>Pseudomonadati</taxon>
        <taxon>Pseudomonadota</taxon>
        <taxon>Gammaproteobacteria</taxon>
        <taxon>Alteromonadales</taxon>
        <taxon>Pseudoalteromonadaceae</taxon>
        <taxon>Pseudoalteromonas</taxon>
    </lineage>
</organism>